<dbReference type="AlphaFoldDB" id="A0A7L2IZZ5"/>
<proteinExistence type="inferred from homology"/>
<name>A0A7L2IZZ5_9PICI</name>
<gene>
    <name evidence="3" type="primary">Actl9</name>
    <name evidence="3" type="ORF">SEMFRA_R11105</name>
</gene>
<dbReference type="PANTHER" id="PTHR11937">
    <property type="entry name" value="ACTIN"/>
    <property type="match status" value="1"/>
</dbReference>
<evidence type="ECO:0000313" key="3">
    <source>
        <dbReference type="EMBL" id="NXR16395.1"/>
    </source>
</evidence>
<evidence type="ECO:0000313" key="4">
    <source>
        <dbReference type="Proteomes" id="UP000536381"/>
    </source>
</evidence>
<dbReference type="SMART" id="SM00268">
    <property type="entry name" value="ACTIN"/>
    <property type="match status" value="1"/>
</dbReference>
<comment type="caution">
    <text evidence="3">The sequence shown here is derived from an EMBL/GenBank/DDBJ whole genome shotgun (WGS) entry which is preliminary data.</text>
</comment>
<dbReference type="SUPFAM" id="SSF53067">
    <property type="entry name" value="Actin-like ATPase domain"/>
    <property type="match status" value="2"/>
</dbReference>
<protein>
    <submittedName>
        <fullName evidence="3">ACTL9 protein</fullName>
    </submittedName>
</protein>
<dbReference type="Gene3D" id="3.30.420.40">
    <property type="match status" value="2"/>
</dbReference>
<dbReference type="PRINTS" id="PR00190">
    <property type="entry name" value="ACTIN"/>
</dbReference>
<feature type="non-terminal residue" evidence="3">
    <location>
        <position position="365"/>
    </location>
</feature>
<sequence>RTGAVVIDVGSSSCRAGFSGDLAPRAEVSALLGCPTAWPPGAGEKQPEAFLAEEALPRPETALELAQQSLIPSWEAAEALWQHLFAHELQVAPEEHALLLTEPPLSPRWQRERMTELAFESLGCPGFFLSQQPVLSAYAHGRTSGLVVDVGHAASSAVPVHEGYSLAHGTERSLLAGCQLSCYLRKLVGHTGHVLSHEVLEDIKHKCCYLASNVEAECQLPPGSYTLDYALPDGQTISLGKERFQCPEMLFNPPPDWGTCCVGIHQMAQRSLSQLPGEMKSMMYDNILLCGGSSLFEGLQSRFHHELLQILPHNTKVKVAATSLGRHSAWTGGSILTSLKNFQTWWIRRDEYNEEGPQVVHQRCY</sequence>
<dbReference type="Pfam" id="PF00022">
    <property type="entry name" value="Actin"/>
    <property type="match status" value="2"/>
</dbReference>
<dbReference type="InterPro" id="IPR043129">
    <property type="entry name" value="ATPase_NBD"/>
</dbReference>
<dbReference type="EMBL" id="VWYK01249432">
    <property type="protein sequence ID" value="NXR16395.1"/>
    <property type="molecule type" value="Genomic_DNA"/>
</dbReference>
<feature type="non-terminal residue" evidence="3">
    <location>
        <position position="1"/>
    </location>
</feature>
<evidence type="ECO:0000256" key="1">
    <source>
        <dbReference type="ARBA" id="ARBA00006752"/>
    </source>
</evidence>
<dbReference type="Proteomes" id="UP000536381">
    <property type="component" value="Unassembled WGS sequence"/>
</dbReference>
<comment type="similarity">
    <text evidence="1 2">Belongs to the actin family.</text>
</comment>
<accession>A0A7L2IZZ5</accession>
<dbReference type="InterPro" id="IPR004000">
    <property type="entry name" value="Actin"/>
</dbReference>
<dbReference type="OrthoDB" id="9932367at2759"/>
<organism evidence="3 4">
    <name type="scientific">Semnornis frantzii</name>
    <dbReference type="NCBI Taxonomy" id="91796"/>
    <lineage>
        <taxon>Eukaryota</taxon>
        <taxon>Metazoa</taxon>
        <taxon>Chordata</taxon>
        <taxon>Craniata</taxon>
        <taxon>Vertebrata</taxon>
        <taxon>Euteleostomi</taxon>
        <taxon>Archelosauria</taxon>
        <taxon>Archosauria</taxon>
        <taxon>Dinosauria</taxon>
        <taxon>Saurischia</taxon>
        <taxon>Theropoda</taxon>
        <taxon>Coelurosauria</taxon>
        <taxon>Aves</taxon>
        <taxon>Neognathae</taxon>
        <taxon>Neoaves</taxon>
        <taxon>Telluraves</taxon>
        <taxon>Coraciimorphae</taxon>
        <taxon>Piciformes</taxon>
        <taxon>Ramphastidae</taxon>
        <taxon>Semnornis</taxon>
    </lineage>
</organism>
<reference evidence="3 4" key="1">
    <citation type="submission" date="2019-09" db="EMBL/GenBank/DDBJ databases">
        <title>Bird 10,000 Genomes (B10K) Project - Family phase.</title>
        <authorList>
            <person name="Zhang G."/>
        </authorList>
    </citation>
    <scope>NUCLEOTIDE SEQUENCE [LARGE SCALE GENOMIC DNA]</scope>
    <source>
        <strain evidence="3">B10K-DU-001-42</strain>
        <tissue evidence="3">Muscle</tissue>
    </source>
</reference>
<dbReference type="FunFam" id="3.30.420.40:FF:000050">
    <property type="entry name" value="Actin, alpha skeletal muscle"/>
    <property type="match status" value="1"/>
</dbReference>
<keyword evidence="4" id="KW-1185">Reference proteome</keyword>
<evidence type="ECO:0000256" key="2">
    <source>
        <dbReference type="RuleBase" id="RU000487"/>
    </source>
</evidence>
<dbReference type="Gene3D" id="3.90.640.10">
    <property type="entry name" value="Actin, Chain A, domain 4"/>
    <property type="match status" value="1"/>
</dbReference>